<evidence type="ECO:0000313" key="13">
    <source>
        <dbReference type="Proteomes" id="UP000198670"/>
    </source>
</evidence>
<dbReference type="InterPro" id="IPR018303">
    <property type="entry name" value="ATPase_P-typ_P_site"/>
</dbReference>
<keyword evidence="10" id="KW-0547">Nucleotide-binding</keyword>
<dbReference type="InterPro" id="IPR023298">
    <property type="entry name" value="ATPase_P-typ_TM_dom_sf"/>
</dbReference>
<keyword evidence="10" id="KW-1003">Cell membrane</keyword>
<feature type="transmembrane region" description="Helical" evidence="10">
    <location>
        <begin position="300"/>
        <end position="320"/>
    </location>
</feature>
<comment type="catalytic activity">
    <reaction evidence="9">
        <text>Zn(2+)(in) + ATP + H2O = Zn(2+)(out) + ADP + phosphate + H(+)</text>
        <dbReference type="Rhea" id="RHEA:20621"/>
        <dbReference type="ChEBI" id="CHEBI:15377"/>
        <dbReference type="ChEBI" id="CHEBI:15378"/>
        <dbReference type="ChEBI" id="CHEBI:29105"/>
        <dbReference type="ChEBI" id="CHEBI:30616"/>
        <dbReference type="ChEBI" id="CHEBI:43474"/>
        <dbReference type="ChEBI" id="CHEBI:456216"/>
        <dbReference type="EC" id="7.2.2.12"/>
    </reaction>
</comment>
<feature type="transmembrane region" description="Helical" evidence="10">
    <location>
        <begin position="332"/>
        <end position="353"/>
    </location>
</feature>
<dbReference type="STRING" id="1477437.SAMN05444682_101606"/>
<dbReference type="Pfam" id="PF00702">
    <property type="entry name" value="Hydrolase"/>
    <property type="match status" value="1"/>
</dbReference>
<dbReference type="PRINTS" id="PR00119">
    <property type="entry name" value="CATATPASE"/>
</dbReference>
<dbReference type="InterPro" id="IPR008250">
    <property type="entry name" value="ATPase_P-typ_transduc_dom_A_sf"/>
</dbReference>
<evidence type="ECO:0000256" key="1">
    <source>
        <dbReference type="ARBA" id="ARBA00004370"/>
    </source>
</evidence>
<dbReference type="GO" id="GO:0046872">
    <property type="term" value="F:metal ion binding"/>
    <property type="evidence" value="ECO:0007669"/>
    <property type="project" value="UniProtKB-KW"/>
</dbReference>
<dbReference type="GO" id="GO:0005524">
    <property type="term" value="F:ATP binding"/>
    <property type="evidence" value="ECO:0007669"/>
    <property type="project" value="UniProtKB-UniRule"/>
</dbReference>
<dbReference type="GO" id="GO:0016887">
    <property type="term" value="F:ATP hydrolysis activity"/>
    <property type="evidence" value="ECO:0007669"/>
    <property type="project" value="InterPro"/>
</dbReference>
<dbReference type="EC" id="7.2.2.12" evidence="8"/>
<keyword evidence="3 10" id="KW-0812">Transmembrane</keyword>
<dbReference type="InterPro" id="IPR001757">
    <property type="entry name" value="P_typ_ATPase"/>
</dbReference>
<feature type="transmembrane region" description="Helical" evidence="10">
    <location>
        <begin position="659"/>
        <end position="677"/>
    </location>
</feature>
<keyword evidence="10" id="KW-0067">ATP-binding</keyword>
<dbReference type="GO" id="GO:0015086">
    <property type="term" value="F:cadmium ion transmembrane transporter activity"/>
    <property type="evidence" value="ECO:0007669"/>
    <property type="project" value="TreeGrafter"/>
</dbReference>
<comment type="subcellular location">
    <subcellularLocation>
        <location evidence="10">Cell membrane</location>
    </subcellularLocation>
    <subcellularLocation>
        <location evidence="1">Membrane</location>
    </subcellularLocation>
</comment>
<dbReference type="SFLD" id="SFLDS00003">
    <property type="entry name" value="Haloacid_Dehalogenase"/>
    <property type="match status" value="1"/>
</dbReference>
<protein>
    <recommendedName>
        <fullName evidence="8">P-type Zn(2+) transporter</fullName>
        <ecNumber evidence="8">7.2.2.12</ecNumber>
    </recommendedName>
</protein>
<evidence type="ECO:0000256" key="8">
    <source>
        <dbReference type="ARBA" id="ARBA00039097"/>
    </source>
</evidence>
<dbReference type="InterPro" id="IPR044492">
    <property type="entry name" value="P_typ_ATPase_HD_dom"/>
</dbReference>
<dbReference type="NCBIfam" id="TIGR01525">
    <property type="entry name" value="ATPase-IB_hvy"/>
    <property type="match status" value="1"/>
</dbReference>
<dbReference type="PANTHER" id="PTHR48085">
    <property type="entry name" value="CADMIUM/ZINC-TRANSPORTING ATPASE HMA2-RELATED"/>
    <property type="match status" value="1"/>
</dbReference>
<dbReference type="SFLD" id="SFLDG00002">
    <property type="entry name" value="C1.7:_P-type_atpase_like"/>
    <property type="match status" value="1"/>
</dbReference>
<dbReference type="EMBL" id="FOQO01000001">
    <property type="protein sequence ID" value="SFH89362.1"/>
    <property type="molecule type" value="Genomic_DNA"/>
</dbReference>
<dbReference type="CDD" id="cd07548">
    <property type="entry name" value="P-type_ATPase-Cd_Zn_Co_like"/>
    <property type="match status" value="1"/>
</dbReference>
<dbReference type="InterPro" id="IPR059000">
    <property type="entry name" value="ATPase_P-type_domA"/>
</dbReference>
<evidence type="ECO:0000256" key="7">
    <source>
        <dbReference type="ARBA" id="ARBA00023136"/>
    </source>
</evidence>
<proteinExistence type="inferred from homology"/>
<accession>A0A1I3DRN1</accession>
<comment type="similarity">
    <text evidence="2 10">Belongs to the cation transport ATPase (P-type) (TC 3.A.3) family. Type IB subfamily.</text>
</comment>
<organism evidence="12 13">
    <name type="scientific">Parapedobacter indicus</name>
    <dbReference type="NCBI Taxonomy" id="1477437"/>
    <lineage>
        <taxon>Bacteria</taxon>
        <taxon>Pseudomonadati</taxon>
        <taxon>Bacteroidota</taxon>
        <taxon>Sphingobacteriia</taxon>
        <taxon>Sphingobacteriales</taxon>
        <taxon>Sphingobacteriaceae</taxon>
        <taxon>Parapedobacter</taxon>
    </lineage>
</organism>
<dbReference type="SUPFAM" id="SSF56784">
    <property type="entry name" value="HAD-like"/>
    <property type="match status" value="1"/>
</dbReference>
<dbReference type="PROSITE" id="PS00154">
    <property type="entry name" value="ATPASE_E1_E2"/>
    <property type="match status" value="1"/>
</dbReference>
<keyword evidence="4 10" id="KW-0479">Metal-binding</keyword>
<name>A0A1I3DRN1_9SPHI</name>
<dbReference type="InterPro" id="IPR027256">
    <property type="entry name" value="P-typ_ATPase_IB"/>
</dbReference>
<dbReference type="Pfam" id="PF00122">
    <property type="entry name" value="E1-E2_ATPase"/>
    <property type="match status" value="1"/>
</dbReference>
<dbReference type="InterPro" id="IPR023214">
    <property type="entry name" value="HAD_sf"/>
</dbReference>
<feature type="transmembrane region" description="Helical" evidence="10">
    <location>
        <begin position="97"/>
        <end position="115"/>
    </location>
</feature>
<evidence type="ECO:0000256" key="6">
    <source>
        <dbReference type="ARBA" id="ARBA00022989"/>
    </source>
</evidence>
<keyword evidence="7 10" id="KW-0472">Membrane</keyword>
<feature type="domain" description="P-type ATPase A" evidence="11">
    <location>
        <begin position="182"/>
        <end position="281"/>
    </location>
</feature>
<evidence type="ECO:0000256" key="3">
    <source>
        <dbReference type="ARBA" id="ARBA00022692"/>
    </source>
</evidence>
<dbReference type="OrthoDB" id="9770315at2"/>
<dbReference type="Gene3D" id="3.40.1110.10">
    <property type="entry name" value="Calcium-transporting ATPase, cytoplasmic domain N"/>
    <property type="match status" value="1"/>
</dbReference>
<keyword evidence="5" id="KW-1278">Translocase</keyword>
<dbReference type="InterPro" id="IPR051014">
    <property type="entry name" value="Cation_Transport_ATPase_IB"/>
</dbReference>
<evidence type="ECO:0000256" key="4">
    <source>
        <dbReference type="ARBA" id="ARBA00022723"/>
    </source>
</evidence>
<dbReference type="GO" id="GO:0016463">
    <property type="term" value="F:P-type zinc transporter activity"/>
    <property type="evidence" value="ECO:0007669"/>
    <property type="project" value="UniProtKB-EC"/>
</dbReference>
<dbReference type="NCBIfam" id="TIGR01494">
    <property type="entry name" value="ATPase_P-type"/>
    <property type="match status" value="1"/>
</dbReference>
<dbReference type="InterPro" id="IPR023299">
    <property type="entry name" value="ATPase_P-typ_cyto_dom_N"/>
</dbReference>
<dbReference type="GO" id="GO:0005886">
    <property type="term" value="C:plasma membrane"/>
    <property type="evidence" value="ECO:0007669"/>
    <property type="project" value="UniProtKB-SubCell"/>
</dbReference>
<evidence type="ECO:0000259" key="11">
    <source>
        <dbReference type="Pfam" id="PF00122"/>
    </source>
</evidence>
<reference evidence="12 13" key="1">
    <citation type="submission" date="2016-10" db="EMBL/GenBank/DDBJ databases">
        <authorList>
            <person name="de Groot N.N."/>
        </authorList>
    </citation>
    <scope>NUCLEOTIDE SEQUENCE [LARGE SCALE GENOMIC DNA]</scope>
    <source>
        <strain evidence="12 13">RK1</strain>
    </source>
</reference>
<feature type="transmembrane region" description="Helical" evidence="10">
    <location>
        <begin position="635"/>
        <end position="653"/>
    </location>
</feature>
<dbReference type="RefSeq" id="WP_090624007.1">
    <property type="nucleotide sequence ID" value="NZ_FOQO01000001.1"/>
</dbReference>
<dbReference type="Proteomes" id="UP000198670">
    <property type="component" value="Unassembled WGS sequence"/>
</dbReference>
<dbReference type="InterPro" id="IPR036412">
    <property type="entry name" value="HAD-like_sf"/>
</dbReference>
<keyword evidence="13" id="KW-1185">Reference proteome</keyword>
<dbReference type="SUPFAM" id="SSF81653">
    <property type="entry name" value="Calcium ATPase, transduction domain A"/>
    <property type="match status" value="1"/>
</dbReference>
<dbReference type="Gene3D" id="3.40.50.1000">
    <property type="entry name" value="HAD superfamily/HAD-like"/>
    <property type="match status" value="1"/>
</dbReference>
<dbReference type="SFLD" id="SFLDF00027">
    <property type="entry name" value="p-type_atpase"/>
    <property type="match status" value="1"/>
</dbReference>
<feature type="transmembrane region" description="Helical" evidence="10">
    <location>
        <begin position="127"/>
        <end position="145"/>
    </location>
</feature>
<evidence type="ECO:0000256" key="10">
    <source>
        <dbReference type="RuleBase" id="RU362081"/>
    </source>
</evidence>
<evidence type="ECO:0000256" key="2">
    <source>
        <dbReference type="ARBA" id="ARBA00006024"/>
    </source>
</evidence>
<dbReference type="Gene3D" id="2.70.150.10">
    <property type="entry name" value="Calcium-transporting ATPase, cytoplasmic transduction domain A"/>
    <property type="match status" value="1"/>
</dbReference>
<sequence length="682" mass="74640">MEHQHKYDAQGKQLCCTQEEKIYTKAGAKHLIQDDECCSTKKHKHEEHSDDDGHDHSHSGGTDNVFKMFLPALISLVLLLAGIAMDNWFPQTWFTDWVRIVWYVMAYAPVGFPVIREAVQSIGKGEVFSEFFLMGIATIGAFAIGEYPEGVAVMLFYSIGEVFQTMAVSRAKANIKSLLDQRPDEVTVLRNNEPHTVKAETVEIGEIIQLKPGEKLGLDGELLSETSSFNTSALTGESKPDTKNKGEVVLAGMINLNTVSQVKVTTAYTDSKLSKILELVQNATSQKAPTELFIRKFAKIYTPIVVFLAIAICLLPYFFVSDYLFKEWLYRALVFLVISCPCALVISIPLGYFGGIGAASRNGILFKGSNFLDALSNIQNVVMDKTGTMTEGVFKVQEVVFDPAFNKDEMLQMVNILESHSTHPVATAIHEYVGKPDNTIRLENTEEIAGHGLKSTVNGKDLLVGNFKLMNKFGIQYDLDPNSIVYTTIAVAYDNKFVGYITIADSIKEDAQQTIDLLHKLNIKATMLSGDKSTVVKYVAEQLGIDNAFGDLLPEDKVNRVKEIKAKGESVAFVGDGVNDAPVVALSDVGIAMGGLGSDATIETADVVIQDDKPSKIPMAINIGKQTKKIVWQNIGLAFGVKAIVLVLGAGGLATMWEAVFADVGVALLAILNAVRIQRMKF</sequence>
<dbReference type="NCBIfam" id="TIGR01512">
    <property type="entry name" value="ATPase-IB2_Cd"/>
    <property type="match status" value="1"/>
</dbReference>
<evidence type="ECO:0000313" key="12">
    <source>
        <dbReference type="EMBL" id="SFH89362.1"/>
    </source>
</evidence>
<dbReference type="PANTHER" id="PTHR48085:SF5">
    <property type="entry name" value="CADMIUM_ZINC-TRANSPORTING ATPASE HMA4-RELATED"/>
    <property type="match status" value="1"/>
</dbReference>
<dbReference type="AlphaFoldDB" id="A0A1I3DRN1"/>
<keyword evidence="6 10" id="KW-1133">Transmembrane helix</keyword>
<dbReference type="SUPFAM" id="SSF81665">
    <property type="entry name" value="Calcium ATPase, transmembrane domain M"/>
    <property type="match status" value="1"/>
</dbReference>
<evidence type="ECO:0000256" key="5">
    <source>
        <dbReference type="ARBA" id="ARBA00022967"/>
    </source>
</evidence>
<feature type="transmembrane region" description="Helical" evidence="10">
    <location>
        <begin position="65"/>
        <end position="85"/>
    </location>
</feature>
<evidence type="ECO:0000256" key="9">
    <source>
        <dbReference type="ARBA" id="ARBA00047308"/>
    </source>
</evidence>
<gene>
    <name evidence="12" type="ORF">SAMN05444682_101606</name>
</gene>